<dbReference type="EMBL" id="JAHRIM010033876">
    <property type="protein sequence ID" value="MEQ2265776.1"/>
    <property type="molecule type" value="Genomic_DNA"/>
</dbReference>
<feature type="non-terminal residue" evidence="2">
    <location>
        <position position="116"/>
    </location>
</feature>
<proteinExistence type="predicted"/>
<reference evidence="2 3" key="1">
    <citation type="submission" date="2021-06" db="EMBL/GenBank/DDBJ databases">
        <authorList>
            <person name="Palmer J.M."/>
        </authorList>
    </citation>
    <scope>NUCLEOTIDE SEQUENCE [LARGE SCALE GENOMIC DNA]</scope>
    <source>
        <strain evidence="2 3">XR_2019</strain>
        <tissue evidence="2">Muscle</tissue>
    </source>
</reference>
<organism evidence="2 3">
    <name type="scientific">Xenotaenia resolanae</name>
    <dbReference type="NCBI Taxonomy" id="208358"/>
    <lineage>
        <taxon>Eukaryota</taxon>
        <taxon>Metazoa</taxon>
        <taxon>Chordata</taxon>
        <taxon>Craniata</taxon>
        <taxon>Vertebrata</taxon>
        <taxon>Euteleostomi</taxon>
        <taxon>Actinopterygii</taxon>
        <taxon>Neopterygii</taxon>
        <taxon>Teleostei</taxon>
        <taxon>Neoteleostei</taxon>
        <taxon>Acanthomorphata</taxon>
        <taxon>Ovalentaria</taxon>
        <taxon>Atherinomorphae</taxon>
        <taxon>Cyprinodontiformes</taxon>
        <taxon>Goodeidae</taxon>
        <taxon>Xenotaenia</taxon>
    </lineage>
</organism>
<feature type="compositionally biased region" description="Basic and acidic residues" evidence="1">
    <location>
        <begin position="94"/>
        <end position="109"/>
    </location>
</feature>
<feature type="region of interest" description="Disordered" evidence="1">
    <location>
        <begin position="75"/>
        <end position="116"/>
    </location>
</feature>
<dbReference type="Proteomes" id="UP001444071">
    <property type="component" value="Unassembled WGS sequence"/>
</dbReference>
<comment type="caution">
    <text evidence="2">The sequence shown here is derived from an EMBL/GenBank/DDBJ whole genome shotgun (WGS) entry which is preliminary data.</text>
</comment>
<evidence type="ECO:0000313" key="2">
    <source>
        <dbReference type="EMBL" id="MEQ2265776.1"/>
    </source>
</evidence>
<sequence>MMELFQIRGLHIACSVLQDQSTRQNLENPDGTSWCCTNILRAADVLLVLSLTFCSLTVSLDLKISVCRSEVTCPSVSANQEADSRSHGALTDRISSHEGVHWRSNRKCEPPGLPVG</sequence>
<accession>A0ABV0WAS4</accession>
<protein>
    <submittedName>
        <fullName evidence="2">Uncharacterized protein</fullName>
    </submittedName>
</protein>
<evidence type="ECO:0000256" key="1">
    <source>
        <dbReference type="SAM" id="MobiDB-lite"/>
    </source>
</evidence>
<keyword evidence="3" id="KW-1185">Reference proteome</keyword>
<gene>
    <name evidence="2" type="ORF">XENORESO_012414</name>
</gene>
<name>A0ABV0WAS4_9TELE</name>
<evidence type="ECO:0000313" key="3">
    <source>
        <dbReference type="Proteomes" id="UP001444071"/>
    </source>
</evidence>